<dbReference type="SMART" id="SM00287">
    <property type="entry name" value="SH3b"/>
    <property type="match status" value="4"/>
</dbReference>
<dbReference type="PROSITE" id="PS51781">
    <property type="entry name" value="SH3B"/>
    <property type="match status" value="4"/>
</dbReference>
<comment type="caution">
    <text evidence="5">The sequence shown here is derived from an EMBL/GenBank/DDBJ whole genome shotgun (WGS) entry which is preliminary data.</text>
</comment>
<dbReference type="PANTHER" id="PTHR30404:SF7">
    <property type="entry name" value="CELL WALL AMIDASE LYTH-RELATED"/>
    <property type="match status" value="1"/>
</dbReference>
<dbReference type="InterPro" id="IPR002508">
    <property type="entry name" value="MurNAc-LAA_cat"/>
</dbReference>
<sequence length="476" mass="53055">MKRLIFILSLLLIALFIPHTTSAATRALFEQTVNVRSEPSISSTIIAQVHQGHKATIIDNQDNWLYVELPNGKKGWVASRFATLTTDSQTEQTIRSTVSDLQVRAGPGKEHKTIGSISQESEWNVLKIDGDWISIDYNGQTGWVASWLVNSTTLDNSNKSSIKKEVITRLLNVREMPGTENRILSQLPSGSVVEEIKTENNWSFIRYENGQIGWVDTTYLQNTNKKEETGFVTILYHATNLRSGPALSNDVIKQASVQERYQIDGKEGEWYRILLDDGRSAYVADWVVSTASRLTTSPKLKSAKTVVLDAGHGGFDSGALGITTLEKILTLKTTNTIAEKLKNAGVEVILTRDDDTFISLAQRTIISEQHQADAFVSIHFDSTVDPTANGTTTYYYEEADMPLASSIHAEIGDDTSLRDRGIRFGNYYVLRNNQQPSVLLELGFLSNPWEEQLVNKSTYQNNITNEISNGILAFLQ</sequence>
<feature type="domain" description="SH3b" evidence="4">
    <location>
        <begin position="227"/>
        <end position="291"/>
    </location>
</feature>
<dbReference type="AlphaFoldDB" id="A0A845EWM2"/>
<dbReference type="PIRSF" id="PIRSF037846">
    <property type="entry name" value="Autolysin_YrvJ_prd"/>
    <property type="match status" value="1"/>
</dbReference>
<dbReference type="Pfam" id="PF01520">
    <property type="entry name" value="Amidase_3"/>
    <property type="match status" value="1"/>
</dbReference>
<evidence type="ECO:0000313" key="5">
    <source>
        <dbReference type="EMBL" id="MYL62941.1"/>
    </source>
</evidence>
<dbReference type="Proteomes" id="UP000447833">
    <property type="component" value="Unassembled WGS sequence"/>
</dbReference>
<dbReference type="InterPro" id="IPR003646">
    <property type="entry name" value="SH3-like_bac-type"/>
</dbReference>
<accession>A0A845EWM2</accession>
<evidence type="ECO:0000256" key="1">
    <source>
        <dbReference type="ARBA" id="ARBA00022801"/>
    </source>
</evidence>
<feature type="chain" id="PRO_5032884880" evidence="3">
    <location>
        <begin position="24"/>
        <end position="476"/>
    </location>
</feature>
<evidence type="ECO:0000256" key="3">
    <source>
        <dbReference type="SAM" id="SignalP"/>
    </source>
</evidence>
<keyword evidence="2" id="KW-0961">Cell wall biogenesis/degradation</keyword>
<gene>
    <name evidence="5" type="ORF">GLW07_06165</name>
</gene>
<feature type="domain" description="SH3b" evidence="4">
    <location>
        <begin position="20"/>
        <end position="86"/>
    </location>
</feature>
<dbReference type="RefSeq" id="WP_160918681.1">
    <property type="nucleotide sequence ID" value="NZ_WMEY01000002.1"/>
</dbReference>
<dbReference type="SMART" id="SM00646">
    <property type="entry name" value="Ami_3"/>
    <property type="match status" value="1"/>
</dbReference>
<evidence type="ECO:0000256" key="2">
    <source>
        <dbReference type="ARBA" id="ARBA00023316"/>
    </source>
</evidence>
<dbReference type="PANTHER" id="PTHR30404">
    <property type="entry name" value="N-ACETYLMURAMOYL-L-ALANINE AMIDASE"/>
    <property type="match status" value="1"/>
</dbReference>
<name>A0A845EWM2_9BACL</name>
<proteinExistence type="predicted"/>
<dbReference type="Pfam" id="PF08239">
    <property type="entry name" value="SH3_3"/>
    <property type="match status" value="4"/>
</dbReference>
<feature type="signal peptide" evidence="3">
    <location>
        <begin position="1"/>
        <end position="23"/>
    </location>
</feature>
<feature type="domain" description="SH3b" evidence="4">
    <location>
        <begin position="161"/>
        <end position="224"/>
    </location>
</feature>
<reference evidence="5 6" key="1">
    <citation type="submission" date="2019-11" db="EMBL/GenBank/DDBJ databases">
        <title>Genome sequences of 17 halophilic strains isolated from different environments.</title>
        <authorList>
            <person name="Furrow R.E."/>
        </authorList>
    </citation>
    <scope>NUCLEOTIDE SEQUENCE [LARGE SCALE GENOMIC DNA]</scope>
    <source>
        <strain evidence="5 6">22506_14_FS</strain>
    </source>
</reference>
<dbReference type="Gene3D" id="3.40.630.40">
    <property type="entry name" value="Zn-dependent exopeptidases"/>
    <property type="match status" value="1"/>
</dbReference>
<dbReference type="CDD" id="cd02696">
    <property type="entry name" value="MurNAc-LAA"/>
    <property type="match status" value="1"/>
</dbReference>
<keyword evidence="1" id="KW-0378">Hydrolase</keyword>
<dbReference type="GO" id="GO:0071555">
    <property type="term" value="P:cell wall organization"/>
    <property type="evidence" value="ECO:0007669"/>
    <property type="project" value="UniProtKB-KW"/>
</dbReference>
<dbReference type="GO" id="GO:0030288">
    <property type="term" value="C:outer membrane-bounded periplasmic space"/>
    <property type="evidence" value="ECO:0007669"/>
    <property type="project" value="TreeGrafter"/>
</dbReference>
<protein>
    <submittedName>
        <fullName evidence="5">SH3 domain-containing protein</fullName>
    </submittedName>
</protein>
<feature type="domain" description="SH3b" evidence="4">
    <location>
        <begin position="91"/>
        <end position="152"/>
    </location>
</feature>
<dbReference type="InterPro" id="IPR017293">
    <property type="entry name" value="N-acetylmuramoyl-L-ala_amidase"/>
</dbReference>
<organism evidence="5 6">
    <name type="scientific">Guptibacillus hwajinpoensis</name>
    <dbReference type="NCBI Taxonomy" id="208199"/>
    <lineage>
        <taxon>Bacteria</taxon>
        <taxon>Bacillati</taxon>
        <taxon>Bacillota</taxon>
        <taxon>Bacilli</taxon>
        <taxon>Bacillales</taxon>
        <taxon>Guptibacillaceae</taxon>
        <taxon>Guptibacillus</taxon>
    </lineage>
</organism>
<dbReference type="GO" id="GO:0009253">
    <property type="term" value="P:peptidoglycan catabolic process"/>
    <property type="evidence" value="ECO:0007669"/>
    <property type="project" value="InterPro"/>
</dbReference>
<dbReference type="SUPFAM" id="SSF53187">
    <property type="entry name" value="Zn-dependent exopeptidases"/>
    <property type="match status" value="1"/>
</dbReference>
<evidence type="ECO:0000313" key="6">
    <source>
        <dbReference type="Proteomes" id="UP000447833"/>
    </source>
</evidence>
<dbReference type="EMBL" id="WMEY01000002">
    <property type="protein sequence ID" value="MYL62941.1"/>
    <property type="molecule type" value="Genomic_DNA"/>
</dbReference>
<dbReference type="GO" id="GO:0008745">
    <property type="term" value="F:N-acetylmuramoyl-L-alanine amidase activity"/>
    <property type="evidence" value="ECO:0007669"/>
    <property type="project" value="InterPro"/>
</dbReference>
<evidence type="ECO:0000259" key="4">
    <source>
        <dbReference type="PROSITE" id="PS51781"/>
    </source>
</evidence>
<keyword evidence="3" id="KW-0732">Signal</keyword>
<dbReference type="InterPro" id="IPR050695">
    <property type="entry name" value="N-acetylmuramoyl_amidase_3"/>
</dbReference>
<dbReference type="Gene3D" id="2.30.30.40">
    <property type="entry name" value="SH3 Domains"/>
    <property type="match status" value="4"/>
</dbReference>